<reference evidence="1" key="1">
    <citation type="journal article" date="2021" name="Sci. Adv.">
        <title>The American lobster genome reveals insights on longevity, neural, and immune adaptations.</title>
        <authorList>
            <person name="Polinski J.M."/>
            <person name="Zimin A.V."/>
            <person name="Clark K.F."/>
            <person name="Kohn A.B."/>
            <person name="Sadowski N."/>
            <person name="Timp W."/>
            <person name="Ptitsyn A."/>
            <person name="Khanna P."/>
            <person name="Romanova D.Y."/>
            <person name="Williams P."/>
            <person name="Greenwood S.J."/>
            <person name="Moroz L.L."/>
            <person name="Walt D.R."/>
            <person name="Bodnar A.G."/>
        </authorList>
    </citation>
    <scope>NUCLEOTIDE SEQUENCE</scope>
    <source>
        <strain evidence="1">GMGI-L3</strain>
    </source>
</reference>
<protein>
    <submittedName>
        <fullName evidence="1">Uncharacterized protein</fullName>
    </submittedName>
</protein>
<evidence type="ECO:0000313" key="1">
    <source>
        <dbReference type="EMBL" id="KAG7168442.1"/>
    </source>
</evidence>
<comment type="caution">
    <text evidence="1">The sequence shown here is derived from an EMBL/GenBank/DDBJ whole genome shotgun (WGS) entry which is preliminary data.</text>
</comment>
<gene>
    <name evidence="1" type="ORF">Hamer_G002492</name>
</gene>
<dbReference type="Gene3D" id="2.60.120.260">
    <property type="entry name" value="Galactose-binding domain-like"/>
    <property type="match status" value="1"/>
</dbReference>
<sequence>MWCWEVVNDCPCTVDQPGQVIQIDLRSPRYIDKILVYRTVIPYDVLSVYFTLHIGNTGSVTSDPVLINEQRVFTGEPSRLYKVDQTARYITFFKDTGANFCMCKVMVYGS</sequence>
<dbReference type="SUPFAM" id="SSF49785">
    <property type="entry name" value="Galactose-binding domain-like"/>
    <property type="match status" value="1"/>
</dbReference>
<dbReference type="InterPro" id="IPR008979">
    <property type="entry name" value="Galactose-bd-like_sf"/>
</dbReference>
<dbReference type="EMBL" id="JAHLQT010020073">
    <property type="protein sequence ID" value="KAG7168442.1"/>
    <property type="molecule type" value="Genomic_DNA"/>
</dbReference>
<keyword evidence="2" id="KW-1185">Reference proteome</keyword>
<name>A0A8J5MYW2_HOMAM</name>
<proteinExistence type="predicted"/>
<dbReference type="AlphaFoldDB" id="A0A8J5MYW2"/>
<evidence type="ECO:0000313" key="2">
    <source>
        <dbReference type="Proteomes" id="UP000747542"/>
    </source>
</evidence>
<accession>A0A8J5MYW2</accession>
<organism evidence="1 2">
    <name type="scientific">Homarus americanus</name>
    <name type="common">American lobster</name>
    <dbReference type="NCBI Taxonomy" id="6706"/>
    <lineage>
        <taxon>Eukaryota</taxon>
        <taxon>Metazoa</taxon>
        <taxon>Ecdysozoa</taxon>
        <taxon>Arthropoda</taxon>
        <taxon>Crustacea</taxon>
        <taxon>Multicrustacea</taxon>
        <taxon>Malacostraca</taxon>
        <taxon>Eumalacostraca</taxon>
        <taxon>Eucarida</taxon>
        <taxon>Decapoda</taxon>
        <taxon>Pleocyemata</taxon>
        <taxon>Astacidea</taxon>
        <taxon>Nephropoidea</taxon>
        <taxon>Nephropidae</taxon>
        <taxon>Homarus</taxon>
    </lineage>
</organism>
<dbReference type="Proteomes" id="UP000747542">
    <property type="component" value="Unassembled WGS sequence"/>
</dbReference>